<dbReference type="EMBL" id="JAIWYP010000006">
    <property type="protein sequence ID" value="KAH3811895.1"/>
    <property type="molecule type" value="Genomic_DNA"/>
</dbReference>
<dbReference type="Proteomes" id="UP000828390">
    <property type="component" value="Unassembled WGS sequence"/>
</dbReference>
<dbReference type="AlphaFoldDB" id="A0A9D4JHA6"/>
<reference evidence="1" key="2">
    <citation type="submission" date="2020-11" db="EMBL/GenBank/DDBJ databases">
        <authorList>
            <person name="McCartney M.A."/>
            <person name="Auch B."/>
            <person name="Kono T."/>
            <person name="Mallez S."/>
            <person name="Becker A."/>
            <person name="Gohl D.M."/>
            <person name="Silverstein K.A.T."/>
            <person name="Koren S."/>
            <person name="Bechman K.B."/>
            <person name="Herman A."/>
            <person name="Abrahante J.E."/>
            <person name="Garbe J."/>
        </authorList>
    </citation>
    <scope>NUCLEOTIDE SEQUENCE</scope>
    <source>
        <strain evidence="1">Duluth1</strain>
        <tissue evidence="1">Whole animal</tissue>
    </source>
</reference>
<comment type="caution">
    <text evidence="1">The sequence shown here is derived from an EMBL/GenBank/DDBJ whole genome shotgun (WGS) entry which is preliminary data.</text>
</comment>
<organism evidence="1 2">
    <name type="scientific">Dreissena polymorpha</name>
    <name type="common">Zebra mussel</name>
    <name type="synonym">Mytilus polymorpha</name>
    <dbReference type="NCBI Taxonomy" id="45954"/>
    <lineage>
        <taxon>Eukaryota</taxon>
        <taxon>Metazoa</taxon>
        <taxon>Spiralia</taxon>
        <taxon>Lophotrochozoa</taxon>
        <taxon>Mollusca</taxon>
        <taxon>Bivalvia</taxon>
        <taxon>Autobranchia</taxon>
        <taxon>Heteroconchia</taxon>
        <taxon>Euheterodonta</taxon>
        <taxon>Imparidentia</taxon>
        <taxon>Neoheterodontei</taxon>
        <taxon>Myida</taxon>
        <taxon>Dreissenoidea</taxon>
        <taxon>Dreissenidae</taxon>
        <taxon>Dreissena</taxon>
    </lineage>
</organism>
<sequence>MVFLICTGLFCNLSLETKKYKSSGSNKERRDYMKDMKNNPHIEKDLVEFYKTNPCLWKLRQ</sequence>
<evidence type="ECO:0000313" key="1">
    <source>
        <dbReference type="EMBL" id="KAH3811895.1"/>
    </source>
</evidence>
<gene>
    <name evidence="1" type="ORF">DPMN_140312</name>
</gene>
<evidence type="ECO:0000313" key="2">
    <source>
        <dbReference type="Proteomes" id="UP000828390"/>
    </source>
</evidence>
<proteinExistence type="predicted"/>
<accession>A0A9D4JHA6</accession>
<keyword evidence="2" id="KW-1185">Reference proteome</keyword>
<protein>
    <submittedName>
        <fullName evidence="1">Uncharacterized protein</fullName>
    </submittedName>
</protein>
<reference evidence="1" key="1">
    <citation type="journal article" date="2019" name="bioRxiv">
        <title>The Genome of the Zebra Mussel, Dreissena polymorpha: A Resource for Invasive Species Research.</title>
        <authorList>
            <person name="McCartney M.A."/>
            <person name="Auch B."/>
            <person name="Kono T."/>
            <person name="Mallez S."/>
            <person name="Zhang Y."/>
            <person name="Obille A."/>
            <person name="Becker A."/>
            <person name="Abrahante J.E."/>
            <person name="Garbe J."/>
            <person name="Badalamenti J.P."/>
            <person name="Herman A."/>
            <person name="Mangelson H."/>
            <person name="Liachko I."/>
            <person name="Sullivan S."/>
            <person name="Sone E.D."/>
            <person name="Koren S."/>
            <person name="Silverstein K.A.T."/>
            <person name="Beckman K.B."/>
            <person name="Gohl D.M."/>
        </authorList>
    </citation>
    <scope>NUCLEOTIDE SEQUENCE</scope>
    <source>
        <strain evidence="1">Duluth1</strain>
        <tissue evidence="1">Whole animal</tissue>
    </source>
</reference>
<name>A0A9D4JHA6_DREPO</name>